<evidence type="ECO:0000313" key="3">
    <source>
        <dbReference type="EMBL" id="CAL6066212.1"/>
    </source>
</evidence>
<reference evidence="2" key="1">
    <citation type="submission" date="2023-06" db="EMBL/GenBank/DDBJ databases">
        <authorList>
            <person name="Kurt Z."/>
        </authorList>
    </citation>
    <scope>NUCLEOTIDE SEQUENCE</scope>
</reference>
<dbReference type="EMBL" id="CATOUU010000217">
    <property type="protein sequence ID" value="CAI9921173.1"/>
    <property type="molecule type" value="Genomic_DNA"/>
</dbReference>
<dbReference type="EMBL" id="CAXDID020000259">
    <property type="protein sequence ID" value="CAL6066212.1"/>
    <property type="molecule type" value="Genomic_DNA"/>
</dbReference>
<name>A0AA86NKS9_9EUKA</name>
<evidence type="ECO:0000256" key="1">
    <source>
        <dbReference type="SAM" id="MobiDB-lite"/>
    </source>
</evidence>
<comment type="caution">
    <text evidence="2">The sequence shown here is derived from an EMBL/GenBank/DDBJ whole genome shotgun (WGS) entry which is preliminary data.</text>
</comment>
<protein>
    <submittedName>
        <fullName evidence="3">Hypothetical_protein</fullName>
    </submittedName>
</protein>
<gene>
    <name evidence="3" type="ORF">HINF_LOCUS52212</name>
    <name evidence="2" type="ORF">HINF_LOCUS8818</name>
</gene>
<dbReference type="Proteomes" id="UP001642409">
    <property type="component" value="Unassembled WGS sequence"/>
</dbReference>
<keyword evidence="4" id="KW-1185">Reference proteome</keyword>
<feature type="region of interest" description="Disordered" evidence="1">
    <location>
        <begin position="140"/>
        <end position="163"/>
    </location>
</feature>
<evidence type="ECO:0000313" key="4">
    <source>
        <dbReference type="Proteomes" id="UP001642409"/>
    </source>
</evidence>
<evidence type="ECO:0000313" key="2">
    <source>
        <dbReference type="EMBL" id="CAI9921173.1"/>
    </source>
</evidence>
<dbReference type="AlphaFoldDB" id="A0AA86NKS9"/>
<sequence>MPYKVAFGVTTYYNTNEQFTIQFDTLHMSQNQLLQLKVNALLQKELQKIFSARKTSEDKTASIQELNPSEEAKEPKSVQIISQLSERDKKYIVQYVKEHNALSTAQIIFYLAKHFQNKHGIAQSAVQQFVLEQMKISTITSENQDQKQQTQTQDKQSDQQINQQEIKQLSAREIYSQNRAVINAIQSL</sequence>
<reference evidence="3 4" key="2">
    <citation type="submission" date="2024-07" db="EMBL/GenBank/DDBJ databases">
        <authorList>
            <person name="Akdeniz Z."/>
        </authorList>
    </citation>
    <scope>NUCLEOTIDE SEQUENCE [LARGE SCALE GENOMIC DNA]</scope>
</reference>
<accession>A0AA86NKS9</accession>
<proteinExistence type="predicted"/>
<organism evidence="2">
    <name type="scientific">Hexamita inflata</name>
    <dbReference type="NCBI Taxonomy" id="28002"/>
    <lineage>
        <taxon>Eukaryota</taxon>
        <taxon>Metamonada</taxon>
        <taxon>Diplomonadida</taxon>
        <taxon>Hexamitidae</taxon>
        <taxon>Hexamitinae</taxon>
        <taxon>Hexamita</taxon>
    </lineage>
</organism>